<dbReference type="RefSeq" id="WP_211463820.1">
    <property type="nucleotide sequence ID" value="NZ_JAGSXH010000004.1"/>
</dbReference>
<dbReference type="AlphaFoldDB" id="A0A8J7WKI1"/>
<proteinExistence type="predicted"/>
<accession>A0A8J7WKI1</accession>
<dbReference type="EMBL" id="JAGSXH010000004">
    <property type="protein sequence ID" value="MBS2961797.1"/>
    <property type="molecule type" value="Genomic_DNA"/>
</dbReference>
<keyword evidence="2" id="KW-1133">Transmembrane helix</keyword>
<evidence type="ECO:0000313" key="3">
    <source>
        <dbReference type="EMBL" id="MBS2961797.1"/>
    </source>
</evidence>
<protein>
    <submittedName>
        <fullName evidence="3">Uncharacterized protein</fullName>
    </submittedName>
</protein>
<evidence type="ECO:0000256" key="1">
    <source>
        <dbReference type="SAM" id="MobiDB-lite"/>
    </source>
</evidence>
<evidence type="ECO:0000256" key="2">
    <source>
        <dbReference type="SAM" id="Phobius"/>
    </source>
</evidence>
<feature type="transmembrane region" description="Helical" evidence="2">
    <location>
        <begin position="39"/>
        <end position="60"/>
    </location>
</feature>
<dbReference type="Proteomes" id="UP000677913">
    <property type="component" value="Unassembled WGS sequence"/>
</dbReference>
<keyword evidence="2" id="KW-0472">Membrane</keyword>
<name>A0A8J7WKI1_9ACTN</name>
<reference evidence="3" key="1">
    <citation type="submission" date="2021-04" db="EMBL/GenBank/DDBJ databases">
        <title>Genome based classification of Actinospica acidithermotolerans sp. nov., an actinobacterium isolated from an Indonesian hot spring.</title>
        <authorList>
            <person name="Kusuma A.B."/>
            <person name="Putra K.E."/>
            <person name="Nafisah S."/>
            <person name="Loh J."/>
            <person name="Nouioui I."/>
            <person name="Goodfellow M."/>
        </authorList>
    </citation>
    <scope>NUCLEOTIDE SEQUENCE</scope>
    <source>
        <strain evidence="3">DSM 45618</strain>
    </source>
</reference>
<sequence>MMEVENQTETGFQAAEATADTGTPPFTGAAPRSVARGRALIAAGAVLSIAVGAAAGTVVVRQREDSNKRAIAAAQAAAAARPAPLTGGVRSDGSHYGSLFAYLLPLPDGYTPGPYDADYGDNGYVPAAQITSQLEDLLSGIPKSDLSNAKGALANTHLKGVAVRTMESSASTADLVVSIELLQFDVKDAKNAATSFTSLVSDLNVFRTGPTVPGYAQAKCVLPPGLGSDKLDEMLCVASSGDVEIMVDAQGSAPLDQNKVATLVARQLDQLKTAQSIDE</sequence>
<comment type="caution">
    <text evidence="3">The sequence shown here is derived from an EMBL/GenBank/DDBJ whole genome shotgun (WGS) entry which is preliminary data.</text>
</comment>
<keyword evidence="2" id="KW-0812">Transmembrane</keyword>
<evidence type="ECO:0000313" key="4">
    <source>
        <dbReference type="Proteomes" id="UP000677913"/>
    </source>
</evidence>
<feature type="region of interest" description="Disordered" evidence="1">
    <location>
        <begin position="1"/>
        <end position="30"/>
    </location>
</feature>
<gene>
    <name evidence="3" type="ORF">KGA66_01965</name>
</gene>
<feature type="compositionally biased region" description="Polar residues" evidence="1">
    <location>
        <begin position="1"/>
        <end position="11"/>
    </location>
</feature>
<organism evidence="3 4">
    <name type="scientific">Actinocrinis puniceicyclus</name>
    <dbReference type="NCBI Taxonomy" id="977794"/>
    <lineage>
        <taxon>Bacteria</taxon>
        <taxon>Bacillati</taxon>
        <taxon>Actinomycetota</taxon>
        <taxon>Actinomycetes</taxon>
        <taxon>Catenulisporales</taxon>
        <taxon>Actinospicaceae</taxon>
        <taxon>Actinocrinis</taxon>
    </lineage>
</organism>
<keyword evidence="4" id="KW-1185">Reference proteome</keyword>